<dbReference type="GO" id="GO:0005737">
    <property type="term" value="C:cytoplasm"/>
    <property type="evidence" value="ECO:0007669"/>
    <property type="project" value="UniProtKB-SubCell"/>
</dbReference>
<evidence type="ECO:0000256" key="8">
    <source>
        <dbReference type="ARBA" id="ARBA00037071"/>
    </source>
</evidence>
<evidence type="ECO:0000256" key="2">
    <source>
        <dbReference type="ARBA" id="ARBA00004496"/>
    </source>
</evidence>
<evidence type="ECO:0000313" key="13">
    <source>
        <dbReference type="Proteomes" id="UP000244527"/>
    </source>
</evidence>
<keyword evidence="7 9" id="KW-0413">Isomerase</keyword>
<evidence type="ECO:0000256" key="7">
    <source>
        <dbReference type="ARBA" id="ARBA00023235"/>
    </source>
</evidence>
<dbReference type="GO" id="GO:0003755">
    <property type="term" value="F:peptidyl-prolyl cis-trans isomerase activity"/>
    <property type="evidence" value="ECO:0007669"/>
    <property type="project" value="UniProtKB-UniRule"/>
</dbReference>
<dbReference type="AlphaFoldDB" id="A0A2S1LED6"/>
<dbReference type="OrthoDB" id="9808891at2"/>
<dbReference type="Gene3D" id="3.10.50.40">
    <property type="match status" value="1"/>
</dbReference>
<dbReference type="EMBL" id="CP020918">
    <property type="protein sequence ID" value="AWG21906.1"/>
    <property type="molecule type" value="Genomic_DNA"/>
</dbReference>
<comment type="subcellular location">
    <subcellularLocation>
        <location evidence="2">Cytoplasm</location>
    </subcellularLocation>
</comment>
<dbReference type="RefSeq" id="WP_108740839.1">
    <property type="nucleotide sequence ID" value="NZ_CP020918.1"/>
</dbReference>
<keyword evidence="5 9" id="KW-0697">Rotamase</keyword>
<dbReference type="InterPro" id="IPR046357">
    <property type="entry name" value="PPIase_dom_sf"/>
</dbReference>
<proteinExistence type="inferred from homology"/>
<comment type="catalytic activity">
    <reaction evidence="1 9 10">
        <text>[protein]-peptidylproline (omega=180) = [protein]-peptidylproline (omega=0)</text>
        <dbReference type="Rhea" id="RHEA:16237"/>
        <dbReference type="Rhea" id="RHEA-COMP:10747"/>
        <dbReference type="Rhea" id="RHEA-COMP:10748"/>
        <dbReference type="ChEBI" id="CHEBI:83833"/>
        <dbReference type="ChEBI" id="CHEBI:83834"/>
        <dbReference type="EC" id="5.2.1.8"/>
    </reaction>
</comment>
<dbReference type="KEGG" id="ffa:FFWV33_10375"/>
<evidence type="ECO:0000256" key="10">
    <source>
        <dbReference type="RuleBase" id="RU003915"/>
    </source>
</evidence>
<evidence type="ECO:0000256" key="9">
    <source>
        <dbReference type="PROSITE-ProRule" id="PRU00277"/>
    </source>
</evidence>
<evidence type="ECO:0000259" key="11">
    <source>
        <dbReference type="PROSITE" id="PS50059"/>
    </source>
</evidence>
<protein>
    <recommendedName>
        <fullName evidence="10">Peptidyl-prolyl cis-trans isomerase</fullName>
        <ecNumber evidence="10">5.2.1.8</ecNumber>
    </recommendedName>
</protein>
<evidence type="ECO:0000256" key="3">
    <source>
        <dbReference type="ARBA" id="ARBA00006577"/>
    </source>
</evidence>
<dbReference type="Pfam" id="PF00254">
    <property type="entry name" value="FKBP_C"/>
    <property type="match status" value="1"/>
</dbReference>
<dbReference type="SUPFAM" id="SSF54534">
    <property type="entry name" value="FKBP-like"/>
    <property type="match status" value="1"/>
</dbReference>
<dbReference type="InterPro" id="IPR001179">
    <property type="entry name" value="PPIase_FKBP_dom"/>
</dbReference>
<evidence type="ECO:0000256" key="5">
    <source>
        <dbReference type="ARBA" id="ARBA00023110"/>
    </source>
</evidence>
<evidence type="ECO:0000256" key="1">
    <source>
        <dbReference type="ARBA" id="ARBA00000971"/>
    </source>
</evidence>
<keyword evidence="4" id="KW-0963">Cytoplasm</keyword>
<keyword evidence="6" id="KW-0143">Chaperone</keyword>
<evidence type="ECO:0000256" key="6">
    <source>
        <dbReference type="ARBA" id="ARBA00023186"/>
    </source>
</evidence>
<name>A0A2S1LED6_9FLAO</name>
<dbReference type="PANTHER" id="PTHR47861">
    <property type="entry name" value="FKBP-TYPE PEPTIDYL-PROLYL CIS-TRANS ISOMERASE SLYD"/>
    <property type="match status" value="1"/>
</dbReference>
<reference evidence="12 13" key="1">
    <citation type="submission" date="2017-04" db="EMBL/GenBank/DDBJ databases">
        <title>Compelte genome sequence of WV33.</title>
        <authorList>
            <person name="Lee P.C."/>
        </authorList>
    </citation>
    <scope>NUCLEOTIDE SEQUENCE [LARGE SCALE GENOMIC DNA]</scope>
    <source>
        <strain evidence="12 13">WV33</strain>
    </source>
</reference>
<feature type="domain" description="PPIase FKBP-type" evidence="11">
    <location>
        <begin position="7"/>
        <end position="101"/>
    </location>
</feature>
<dbReference type="GO" id="GO:0042026">
    <property type="term" value="P:protein refolding"/>
    <property type="evidence" value="ECO:0007669"/>
    <property type="project" value="UniProtKB-ARBA"/>
</dbReference>
<dbReference type="PROSITE" id="PS50059">
    <property type="entry name" value="FKBP_PPIASE"/>
    <property type="match status" value="1"/>
</dbReference>
<accession>A0A2S1LED6</accession>
<dbReference type="PANTHER" id="PTHR47861:SF3">
    <property type="entry name" value="FKBP-TYPE PEPTIDYL-PROLYL CIS-TRANS ISOMERASE SLYD"/>
    <property type="match status" value="1"/>
</dbReference>
<organism evidence="12 13">
    <name type="scientific">Flavobacterium faecale</name>
    <dbReference type="NCBI Taxonomy" id="1355330"/>
    <lineage>
        <taxon>Bacteria</taxon>
        <taxon>Pseudomonadati</taxon>
        <taxon>Bacteroidota</taxon>
        <taxon>Flavobacteriia</taxon>
        <taxon>Flavobacteriales</taxon>
        <taxon>Flavobacteriaceae</taxon>
        <taxon>Flavobacterium</taxon>
    </lineage>
</organism>
<gene>
    <name evidence="12" type="ORF">FFWV33_10375</name>
</gene>
<dbReference type="Proteomes" id="UP000244527">
    <property type="component" value="Chromosome"/>
</dbReference>
<sequence length="143" mass="15808">MTQVKENNTVKVHYTGKLADGQVFDTSEGKEPIAFTLGQGRLIPGFEKGLIDMKVNEKKTINIAKEDAYGEPREDLFIEVPKAELPPEMTPEVGMGLVSRTPEGQEMNLIVVEVRDETVVLDGNHPLAGQDLIFDLEVVEISE</sequence>
<dbReference type="EC" id="5.2.1.8" evidence="10"/>
<evidence type="ECO:0000256" key="4">
    <source>
        <dbReference type="ARBA" id="ARBA00022490"/>
    </source>
</evidence>
<keyword evidence="13" id="KW-1185">Reference proteome</keyword>
<comment type="similarity">
    <text evidence="3 10">Belongs to the FKBP-type PPIase family.</text>
</comment>
<comment type="function">
    <text evidence="8">Also involved in hydrogenase metallocenter assembly, probably by participating in the nickel insertion step. This function in hydrogenase biosynthesis requires chaperone activity and the presence of the metal-binding domain, but not PPIase activity.</text>
</comment>
<evidence type="ECO:0000313" key="12">
    <source>
        <dbReference type="EMBL" id="AWG21906.1"/>
    </source>
</evidence>